<protein>
    <submittedName>
        <fullName evidence="1">Uncharacterized protein</fullName>
    </submittedName>
</protein>
<proteinExistence type="predicted"/>
<accession>A0A644ZQP7</accession>
<name>A0A644ZQP7_9ZZZZ</name>
<sequence>MSNDALWLIDLFRIQIDCYRDELVNTRIKREKFNRFSYSAWAITETLLAIENYEGYVCVGTIREILKMQLYDYKKYSKGRSEIHQNYLYAAEVIEYLLTLTDGYVSDEYVTDEYAMNMMGGHLYD</sequence>
<reference evidence="1" key="1">
    <citation type="submission" date="2019-08" db="EMBL/GenBank/DDBJ databases">
        <authorList>
            <person name="Kucharzyk K."/>
            <person name="Murdoch R.W."/>
            <person name="Higgins S."/>
            <person name="Loffler F."/>
        </authorList>
    </citation>
    <scope>NUCLEOTIDE SEQUENCE</scope>
</reference>
<evidence type="ECO:0000313" key="1">
    <source>
        <dbReference type="EMBL" id="MPM43215.1"/>
    </source>
</evidence>
<comment type="caution">
    <text evidence="1">The sequence shown here is derived from an EMBL/GenBank/DDBJ whole genome shotgun (WGS) entry which is preliminary data.</text>
</comment>
<dbReference type="AlphaFoldDB" id="A0A644ZQP7"/>
<dbReference type="EMBL" id="VSSQ01010019">
    <property type="protein sequence ID" value="MPM43215.1"/>
    <property type="molecule type" value="Genomic_DNA"/>
</dbReference>
<organism evidence="1">
    <name type="scientific">bioreactor metagenome</name>
    <dbReference type="NCBI Taxonomy" id="1076179"/>
    <lineage>
        <taxon>unclassified sequences</taxon>
        <taxon>metagenomes</taxon>
        <taxon>ecological metagenomes</taxon>
    </lineage>
</organism>
<gene>
    <name evidence="1" type="ORF">SDC9_89888</name>
</gene>